<dbReference type="EMBL" id="DTCM01000075">
    <property type="protein sequence ID" value="HGL41192.1"/>
    <property type="molecule type" value="Genomic_DNA"/>
</dbReference>
<dbReference type="InterPro" id="IPR000674">
    <property type="entry name" value="Ald_Oxase/Xan_DH_a/b"/>
</dbReference>
<comment type="caution">
    <text evidence="4">The sequence shown here is derived from an EMBL/GenBank/DDBJ whole genome shotgun (WGS) entry which is preliminary data.</text>
</comment>
<organism evidence="4">
    <name type="scientific">Caldiarchaeum subterraneum</name>
    <dbReference type="NCBI Taxonomy" id="311458"/>
    <lineage>
        <taxon>Archaea</taxon>
        <taxon>Nitrososphaerota</taxon>
        <taxon>Candidatus Caldarchaeales</taxon>
        <taxon>Candidatus Caldarchaeaceae</taxon>
        <taxon>Candidatus Caldarchaeum</taxon>
    </lineage>
</organism>
<dbReference type="GO" id="GO:0005506">
    <property type="term" value="F:iron ion binding"/>
    <property type="evidence" value="ECO:0007669"/>
    <property type="project" value="InterPro"/>
</dbReference>
<reference evidence="4" key="1">
    <citation type="journal article" date="2020" name="mSystems">
        <title>Genome- and Community-Level Interaction Insights into Carbon Utilization and Element Cycling Functions of Hydrothermarchaeota in Hydrothermal Sediment.</title>
        <authorList>
            <person name="Zhou Z."/>
            <person name="Liu Y."/>
            <person name="Xu W."/>
            <person name="Pan J."/>
            <person name="Luo Z.H."/>
            <person name="Li M."/>
        </authorList>
    </citation>
    <scope>NUCLEOTIDE SEQUENCE [LARGE SCALE GENOMIC DNA]</scope>
    <source>
        <strain evidence="5">SpSt-1073</strain>
        <strain evidence="4">SpSt-669</strain>
    </source>
</reference>
<name>A0A7J3G5Y0_CALS0</name>
<dbReference type="InterPro" id="IPR016208">
    <property type="entry name" value="Ald_Oxase/xanthine_DH-like"/>
</dbReference>
<gene>
    <name evidence="5" type="ORF">ENM30_03855</name>
    <name evidence="4" type="ORF">ENU43_05970</name>
</gene>
<dbReference type="InterPro" id="IPR036856">
    <property type="entry name" value="Ald_Oxase/Xan_DH_a/b_sf"/>
</dbReference>
<dbReference type="SUPFAM" id="SSF54665">
    <property type="entry name" value="CO dehydrogenase molybdoprotein N-domain-like"/>
    <property type="match status" value="1"/>
</dbReference>
<dbReference type="InterPro" id="IPR037165">
    <property type="entry name" value="AldOxase/xan_DH_Mopterin-bd_sf"/>
</dbReference>
<dbReference type="GO" id="GO:0016491">
    <property type="term" value="F:oxidoreductase activity"/>
    <property type="evidence" value="ECO:0007669"/>
    <property type="project" value="UniProtKB-KW"/>
</dbReference>
<dbReference type="PANTHER" id="PTHR11908:SF132">
    <property type="entry name" value="ALDEHYDE OXIDASE 1-RELATED"/>
    <property type="match status" value="1"/>
</dbReference>
<sequence>MKLQKRVEDPRLLRGEGQFIDDLIFPKMLHLVFVRSPYGHAKIKSINSSDALKKAVAVIDGKTVANETKPLYTLIRDVPYYGIAVGKARFFGEPVAMVAAETLGDALDASEEVYIDYEPLPPIVDPEEAVNSSNLVHENLGSNVALSRRLVFGEVEKMFAEADTVVKEKFYFDRYAAAPIETCGVVAVPDKGGSLTVYDNQQTPQLFKKSIAQSLGIQPEKLRFIEHDIGGGFGVKIMLYPIVFLTCYAALKLGKPVKWVETRREHLTAMAHNSNRVTVAEMALRKDGRVTGYRTSFIEDVGAYARLPDPGGTVRSLMTYLGCYDIQNVDVEFKVVLTNKCPTGPVRGYGCQQAYFVLERMMDIAARELGLTPVEIRLKNMVEKEKQPYRTVFGSLYDGGDYKATLLKAWRLSQAEKFLDEGDVGVGVACVVEPAVTNLARNKLLFPEFESSGSGEGAVVRLEESGTITVYAASIPQGQGHATVLTELVSELLGVKPEQVRVIFGDTDFVYPSPYGGTWASRFSVMTVAAVKKSCETLKQRILEIAAEILETSTDDLEIRDGKISVKGSEVSISLEKIAAIAYRNSLTINGKHTSLQAEYFYEFPTFNTGEPGKINMSATYGNSAHVAVVRVDRETGEVKILRYVAVHDCGKILNKKIVDGQILGGVLQGIGATLYEELVYDENGQLLTSHFSDYLLPTAMETPEIIIDHIETPSLFSELGSKGMGEGPLIPVAAAIVNALEDATKTRLTRSHLSPGQLWTAIHRQRL</sequence>
<dbReference type="Pfam" id="PF01315">
    <property type="entry name" value="Ald_Xan_dh_C"/>
    <property type="match status" value="1"/>
</dbReference>
<proteinExistence type="predicted"/>
<dbReference type="SUPFAM" id="SSF56003">
    <property type="entry name" value="Molybdenum cofactor-binding domain"/>
    <property type="match status" value="1"/>
</dbReference>
<evidence type="ECO:0000256" key="1">
    <source>
        <dbReference type="ARBA" id="ARBA00022505"/>
    </source>
</evidence>
<feature type="domain" description="Aldehyde oxidase/xanthine dehydrogenase a/b hammerhead" evidence="3">
    <location>
        <begin position="14"/>
        <end position="121"/>
    </location>
</feature>
<evidence type="ECO:0000313" key="4">
    <source>
        <dbReference type="EMBL" id="HGL41192.1"/>
    </source>
</evidence>
<dbReference type="Pfam" id="PF02738">
    <property type="entry name" value="MoCoBD_1"/>
    <property type="match status" value="1"/>
</dbReference>
<keyword evidence="2" id="KW-0560">Oxidoreductase</keyword>
<protein>
    <submittedName>
        <fullName evidence="4">Xanthine dehydrogenase family protein molybdopterin-binding subunit</fullName>
    </submittedName>
</protein>
<accession>A0A7J3G5Y0</accession>
<evidence type="ECO:0000256" key="2">
    <source>
        <dbReference type="ARBA" id="ARBA00023002"/>
    </source>
</evidence>
<dbReference type="EMBL" id="DRXG01000083">
    <property type="protein sequence ID" value="HHN52432.1"/>
    <property type="molecule type" value="Genomic_DNA"/>
</dbReference>
<dbReference type="SMART" id="SM01008">
    <property type="entry name" value="Ald_Xan_dh_C"/>
    <property type="match status" value="1"/>
</dbReference>
<evidence type="ECO:0000259" key="3">
    <source>
        <dbReference type="SMART" id="SM01008"/>
    </source>
</evidence>
<dbReference type="InterPro" id="IPR046867">
    <property type="entry name" value="AldOxase/xan_DH_MoCoBD2"/>
</dbReference>
<dbReference type="InterPro" id="IPR008274">
    <property type="entry name" value="AldOxase/xan_DH_MoCoBD1"/>
</dbReference>
<keyword evidence="1" id="KW-0500">Molybdenum</keyword>
<dbReference type="Gene3D" id="3.90.1170.50">
    <property type="entry name" value="Aldehyde oxidase/xanthine dehydrogenase, a/b hammerhead"/>
    <property type="match status" value="1"/>
</dbReference>
<dbReference type="PANTHER" id="PTHR11908">
    <property type="entry name" value="XANTHINE DEHYDROGENASE"/>
    <property type="match status" value="1"/>
</dbReference>
<dbReference type="AlphaFoldDB" id="A0A7J3G5Y0"/>
<evidence type="ECO:0000313" key="5">
    <source>
        <dbReference type="EMBL" id="HHN52432.1"/>
    </source>
</evidence>
<dbReference type="Gene3D" id="3.30.365.10">
    <property type="entry name" value="Aldehyde oxidase/xanthine dehydrogenase, molybdopterin binding domain"/>
    <property type="match status" value="4"/>
</dbReference>
<dbReference type="Pfam" id="PF20256">
    <property type="entry name" value="MoCoBD_2"/>
    <property type="match status" value="1"/>
</dbReference>